<reference evidence="2 3" key="1">
    <citation type="submission" date="2020-08" db="EMBL/GenBank/DDBJ databases">
        <title>Functional genomics of gut bacteria from endangered species of beetles.</title>
        <authorList>
            <person name="Carlos-Shanley C."/>
        </authorList>
    </citation>
    <scope>NUCLEOTIDE SEQUENCE [LARGE SCALE GENOMIC DNA]</scope>
    <source>
        <strain evidence="2 3">S00179</strain>
    </source>
</reference>
<organism evidence="2 3">
    <name type="scientific">Pseudomonas nitroreducens</name>
    <dbReference type="NCBI Taxonomy" id="46680"/>
    <lineage>
        <taxon>Bacteria</taxon>
        <taxon>Pseudomonadati</taxon>
        <taxon>Pseudomonadota</taxon>
        <taxon>Gammaproteobacteria</taxon>
        <taxon>Pseudomonadales</taxon>
        <taxon>Pseudomonadaceae</taxon>
        <taxon>Pseudomonas</taxon>
    </lineage>
</organism>
<dbReference type="RefSeq" id="WP_184585782.1">
    <property type="nucleotide sequence ID" value="NZ_JACHLI010000001.1"/>
</dbReference>
<dbReference type="Proteomes" id="UP000566995">
    <property type="component" value="Unassembled WGS sequence"/>
</dbReference>
<accession>A0A7W7KEU0</accession>
<proteinExistence type="predicted"/>
<evidence type="ECO:0000256" key="1">
    <source>
        <dbReference type="SAM" id="MobiDB-lite"/>
    </source>
</evidence>
<feature type="compositionally biased region" description="Basic and acidic residues" evidence="1">
    <location>
        <begin position="76"/>
        <end position="90"/>
    </location>
</feature>
<evidence type="ECO:0000313" key="2">
    <source>
        <dbReference type="EMBL" id="MBB4861522.1"/>
    </source>
</evidence>
<dbReference type="EMBL" id="JACHLI010000001">
    <property type="protein sequence ID" value="MBB4861522.1"/>
    <property type="molecule type" value="Genomic_DNA"/>
</dbReference>
<dbReference type="AlphaFoldDB" id="A0A7W7KEU0"/>
<gene>
    <name evidence="2" type="ORF">HNP46_000333</name>
</gene>
<evidence type="ECO:0000313" key="3">
    <source>
        <dbReference type="Proteomes" id="UP000566995"/>
    </source>
</evidence>
<comment type="caution">
    <text evidence="2">The sequence shown here is derived from an EMBL/GenBank/DDBJ whole genome shotgun (WGS) entry which is preliminary data.</text>
</comment>
<protein>
    <submittedName>
        <fullName evidence="2">Uncharacterized protein</fullName>
    </submittedName>
</protein>
<name>A0A7W7KEU0_PSENT</name>
<feature type="region of interest" description="Disordered" evidence="1">
    <location>
        <begin position="70"/>
        <end position="90"/>
    </location>
</feature>
<sequence>MIHYPRYKVVPIVPDVNMRIAGGHACPQGGDAAHYIWNRMMDASPALDLDTLLRQLQQQVAAGESRIQQLEQDNQSLRDKLNALSEPMRR</sequence>